<keyword evidence="2 7" id="KW-0813">Transport</keyword>
<accession>A0A3Q9IBB6</accession>
<keyword evidence="4 7" id="KW-0812">Transmembrane</keyword>
<dbReference type="InterPro" id="IPR050809">
    <property type="entry name" value="UgpAE/MalFG_permease"/>
</dbReference>
<dbReference type="InterPro" id="IPR000515">
    <property type="entry name" value="MetI-like"/>
</dbReference>
<protein>
    <submittedName>
        <fullName evidence="9">Sugar ABC transporter permease</fullName>
    </submittedName>
</protein>
<keyword evidence="3" id="KW-1003">Cell membrane</keyword>
<evidence type="ECO:0000256" key="5">
    <source>
        <dbReference type="ARBA" id="ARBA00022989"/>
    </source>
</evidence>
<dbReference type="KEGG" id="plut:EI981_21560"/>
<evidence type="ECO:0000256" key="7">
    <source>
        <dbReference type="RuleBase" id="RU363032"/>
    </source>
</evidence>
<feature type="transmembrane region" description="Helical" evidence="7">
    <location>
        <begin position="38"/>
        <end position="55"/>
    </location>
</feature>
<name>A0A3Q9IBB6_9BACL</name>
<feature type="transmembrane region" description="Helical" evidence="7">
    <location>
        <begin position="101"/>
        <end position="125"/>
    </location>
</feature>
<dbReference type="OrthoDB" id="9785836at2"/>
<evidence type="ECO:0000313" key="10">
    <source>
        <dbReference type="Proteomes" id="UP000270678"/>
    </source>
</evidence>
<comment type="similarity">
    <text evidence="7">Belongs to the binding-protein-dependent transport system permease family.</text>
</comment>
<reference evidence="10" key="1">
    <citation type="submission" date="2018-12" db="EMBL/GenBank/DDBJ databases">
        <title>Complete genome sequence of Paenibacillus sp. MBLB1234.</title>
        <authorList>
            <person name="Nam Y.-D."/>
            <person name="Kang J."/>
            <person name="Chung W.-H."/>
            <person name="Park Y.S."/>
        </authorList>
    </citation>
    <scope>NUCLEOTIDE SEQUENCE [LARGE SCALE GENOMIC DNA]</scope>
    <source>
        <strain evidence="10">MBLB1234</strain>
    </source>
</reference>
<feature type="transmembrane region" description="Helical" evidence="7">
    <location>
        <begin position="187"/>
        <end position="210"/>
    </location>
</feature>
<gene>
    <name evidence="9" type="ORF">EI981_21560</name>
</gene>
<dbReference type="SUPFAM" id="SSF161098">
    <property type="entry name" value="MetI-like"/>
    <property type="match status" value="1"/>
</dbReference>
<evidence type="ECO:0000259" key="8">
    <source>
        <dbReference type="PROSITE" id="PS50928"/>
    </source>
</evidence>
<feature type="transmembrane region" description="Helical" evidence="7">
    <location>
        <begin position="230"/>
        <end position="250"/>
    </location>
</feature>
<dbReference type="InterPro" id="IPR035906">
    <property type="entry name" value="MetI-like_sf"/>
</dbReference>
<dbReference type="Pfam" id="PF00528">
    <property type="entry name" value="BPD_transp_1"/>
    <property type="match status" value="1"/>
</dbReference>
<dbReference type="AlphaFoldDB" id="A0A3Q9IBB6"/>
<dbReference type="GO" id="GO:0055085">
    <property type="term" value="P:transmembrane transport"/>
    <property type="evidence" value="ECO:0007669"/>
    <property type="project" value="InterPro"/>
</dbReference>
<dbReference type="PANTHER" id="PTHR43227">
    <property type="entry name" value="BLL4140 PROTEIN"/>
    <property type="match status" value="1"/>
</dbReference>
<sequence>MPNPNTEKVLTLNKPPRGSRFSTSLSSTWNHIKRDRQLLVLFLPCLVFYIIFRYGPLFGLTIAFKDYNVFEGIFGSKWVGFKHFANFFSSSDFLLLFKNTLALGFLTLLFGFPIPILLAISLNELRVKWLKKSIQTLTYLPAFLSIVIICSMVMDFLSPSTGLINKLMVALGFEKIYFMIMPEWFRTIYVASDIWATAGYDAIIYLAAVAGISPTLYEAAKVDGCSRWKSLWNITLPSLMPTILIMFILKTGKMLQIGYEKVLLLYTPTTYEVADVFSTYVYRKGLVESNYSYAAAVGMFEALIAMIMLLSANFISKKAGGKGLW</sequence>
<comment type="subcellular location">
    <subcellularLocation>
        <location evidence="1 7">Cell membrane</location>
        <topology evidence="1 7">Multi-pass membrane protein</topology>
    </subcellularLocation>
</comment>
<dbReference type="GO" id="GO:0005886">
    <property type="term" value="C:plasma membrane"/>
    <property type="evidence" value="ECO:0007669"/>
    <property type="project" value="UniProtKB-SubCell"/>
</dbReference>
<feature type="transmembrane region" description="Helical" evidence="7">
    <location>
        <begin position="137"/>
        <end position="157"/>
    </location>
</feature>
<evidence type="ECO:0000256" key="1">
    <source>
        <dbReference type="ARBA" id="ARBA00004651"/>
    </source>
</evidence>
<dbReference type="PROSITE" id="PS50928">
    <property type="entry name" value="ABC_TM1"/>
    <property type="match status" value="1"/>
</dbReference>
<dbReference type="Proteomes" id="UP000270678">
    <property type="component" value="Chromosome"/>
</dbReference>
<evidence type="ECO:0000256" key="6">
    <source>
        <dbReference type="ARBA" id="ARBA00023136"/>
    </source>
</evidence>
<feature type="transmembrane region" description="Helical" evidence="7">
    <location>
        <begin position="293"/>
        <end position="315"/>
    </location>
</feature>
<evidence type="ECO:0000313" key="9">
    <source>
        <dbReference type="EMBL" id="AZS16792.1"/>
    </source>
</evidence>
<dbReference type="CDD" id="cd06261">
    <property type="entry name" value="TM_PBP2"/>
    <property type="match status" value="1"/>
</dbReference>
<dbReference type="PANTHER" id="PTHR43227:SF11">
    <property type="entry name" value="BLL4140 PROTEIN"/>
    <property type="match status" value="1"/>
</dbReference>
<keyword evidence="5 7" id="KW-1133">Transmembrane helix</keyword>
<evidence type="ECO:0000256" key="2">
    <source>
        <dbReference type="ARBA" id="ARBA00022448"/>
    </source>
</evidence>
<feature type="domain" description="ABC transmembrane type-1" evidence="8">
    <location>
        <begin position="97"/>
        <end position="312"/>
    </location>
</feature>
<organism evidence="9 10">
    <name type="scientific">Paenibacillus lutimineralis</name>
    <dbReference type="NCBI Taxonomy" id="2707005"/>
    <lineage>
        <taxon>Bacteria</taxon>
        <taxon>Bacillati</taxon>
        <taxon>Bacillota</taxon>
        <taxon>Bacilli</taxon>
        <taxon>Bacillales</taxon>
        <taxon>Paenibacillaceae</taxon>
        <taxon>Paenibacillus</taxon>
    </lineage>
</organism>
<evidence type="ECO:0000256" key="4">
    <source>
        <dbReference type="ARBA" id="ARBA00022692"/>
    </source>
</evidence>
<proteinExistence type="inferred from homology"/>
<keyword evidence="10" id="KW-1185">Reference proteome</keyword>
<keyword evidence="6 7" id="KW-0472">Membrane</keyword>
<evidence type="ECO:0000256" key="3">
    <source>
        <dbReference type="ARBA" id="ARBA00022475"/>
    </source>
</evidence>
<dbReference type="EMBL" id="CP034346">
    <property type="protein sequence ID" value="AZS16792.1"/>
    <property type="molecule type" value="Genomic_DNA"/>
</dbReference>
<dbReference type="Gene3D" id="1.10.3720.10">
    <property type="entry name" value="MetI-like"/>
    <property type="match status" value="1"/>
</dbReference>